<name>A0ABD1Y7X9_9MARC</name>
<reference evidence="2 3" key="1">
    <citation type="submission" date="2024-09" db="EMBL/GenBank/DDBJ databases">
        <title>Chromosome-scale assembly of Riccia fluitans.</title>
        <authorList>
            <person name="Paukszto L."/>
            <person name="Sawicki J."/>
            <person name="Karawczyk K."/>
            <person name="Piernik-Szablinska J."/>
            <person name="Szczecinska M."/>
            <person name="Mazdziarz M."/>
        </authorList>
    </citation>
    <scope>NUCLEOTIDE SEQUENCE [LARGE SCALE GENOMIC DNA]</scope>
    <source>
        <strain evidence="2">Rf_01</strain>
        <tissue evidence="2">Aerial parts of the thallus</tissue>
    </source>
</reference>
<accession>A0ABD1Y7X9</accession>
<gene>
    <name evidence="2" type="ORF">R1flu_002037</name>
</gene>
<dbReference type="AlphaFoldDB" id="A0ABD1Y7X9"/>
<sequence>MHVESPREKEYTRSLLQDLPRDEQESVAVMPPPETLVQAGNMLEELGNLIPTADGVPIASTRVDMP</sequence>
<proteinExistence type="predicted"/>
<protein>
    <submittedName>
        <fullName evidence="2">Uncharacterized protein</fullName>
    </submittedName>
</protein>
<feature type="region of interest" description="Disordered" evidence="1">
    <location>
        <begin position="1"/>
        <end position="30"/>
    </location>
</feature>
<keyword evidence="3" id="KW-1185">Reference proteome</keyword>
<comment type="caution">
    <text evidence="2">The sequence shown here is derived from an EMBL/GenBank/DDBJ whole genome shotgun (WGS) entry which is preliminary data.</text>
</comment>
<dbReference type="EMBL" id="JBHFFA010000006">
    <property type="protein sequence ID" value="KAL2621832.1"/>
    <property type="molecule type" value="Genomic_DNA"/>
</dbReference>
<evidence type="ECO:0000313" key="2">
    <source>
        <dbReference type="EMBL" id="KAL2621832.1"/>
    </source>
</evidence>
<feature type="compositionally biased region" description="Basic and acidic residues" evidence="1">
    <location>
        <begin position="1"/>
        <end position="12"/>
    </location>
</feature>
<evidence type="ECO:0000256" key="1">
    <source>
        <dbReference type="SAM" id="MobiDB-lite"/>
    </source>
</evidence>
<evidence type="ECO:0000313" key="3">
    <source>
        <dbReference type="Proteomes" id="UP001605036"/>
    </source>
</evidence>
<dbReference type="Proteomes" id="UP001605036">
    <property type="component" value="Unassembled WGS sequence"/>
</dbReference>
<organism evidence="2 3">
    <name type="scientific">Riccia fluitans</name>
    <dbReference type="NCBI Taxonomy" id="41844"/>
    <lineage>
        <taxon>Eukaryota</taxon>
        <taxon>Viridiplantae</taxon>
        <taxon>Streptophyta</taxon>
        <taxon>Embryophyta</taxon>
        <taxon>Marchantiophyta</taxon>
        <taxon>Marchantiopsida</taxon>
        <taxon>Marchantiidae</taxon>
        <taxon>Marchantiales</taxon>
        <taxon>Ricciaceae</taxon>
        <taxon>Riccia</taxon>
    </lineage>
</organism>